<dbReference type="KEGG" id="mshj:MSHI_21070"/>
<dbReference type="Gene3D" id="3.40.50.1010">
    <property type="entry name" value="5'-nuclease"/>
    <property type="match status" value="1"/>
</dbReference>
<proteinExistence type="predicted"/>
<evidence type="ECO:0008006" key="4">
    <source>
        <dbReference type="Google" id="ProtNLM"/>
    </source>
</evidence>
<keyword evidence="3" id="KW-1185">Reference proteome</keyword>
<name>A0A7I7MPK9_9MYCO</name>
<dbReference type="Proteomes" id="UP000467236">
    <property type="component" value="Chromosome"/>
</dbReference>
<evidence type="ECO:0000313" key="2">
    <source>
        <dbReference type="EMBL" id="BBX74201.1"/>
    </source>
</evidence>
<dbReference type="RefSeq" id="WP_341329458.1">
    <property type="nucleotide sequence ID" value="NZ_OY970454.1"/>
</dbReference>
<sequence>MNDDVIDDVGAGAGLGRQDRGGRPVAGTAARDAMARTTCDRRRVWQPAAALRVGGLLVNDRYPPAGAHARRAWTLRHNLTHYDALDVALVSHLDIPLLTADPRLRRASVLTCHTELVSLRPVHPR</sequence>
<reference evidence="2 3" key="1">
    <citation type="journal article" date="2019" name="Emerg. Microbes Infect.">
        <title>Comprehensive subspecies identification of 175 nontuberculous mycobacteria species based on 7547 genomic profiles.</title>
        <authorList>
            <person name="Matsumoto Y."/>
            <person name="Kinjo T."/>
            <person name="Motooka D."/>
            <person name="Nabeya D."/>
            <person name="Jung N."/>
            <person name="Uechi K."/>
            <person name="Horii T."/>
            <person name="Iida T."/>
            <person name="Fujita J."/>
            <person name="Nakamura S."/>
        </authorList>
    </citation>
    <scope>NUCLEOTIDE SEQUENCE [LARGE SCALE GENOMIC DNA]</scope>
    <source>
        <strain evidence="2 3">JCM 14233</strain>
    </source>
</reference>
<protein>
    <recommendedName>
        <fullName evidence="4">Twitching motility protein PilT</fullName>
    </recommendedName>
</protein>
<feature type="region of interest" description="Disordered" evidence="1">
    <location>
        <begin position="1"/>
        <end position="34"/>
    </location>
</feature>
<accession>A0A7I7MPK9</accession>
<evidence type="ECO:0000313" key="3">
    <source>
        <dbReference type="Proteomes" id="UP000467236"/>
    </source>
</evidence>
<dbReference type="SUPFAM" id="SSF88723">
    <property type="entry name" value="PIN domain-like"/>
    <property type="match status" value="1"/>
</dbReference>
<dbReference type="AlphaFoldDB" id="A0A7I7MPK9"/>
<gene>
    <name evidence="2" type="ORF">MSHI_21070</name>
</gene>
<evidence type="ECO:0000256" key="1">
    <source>
        <dbReference type="SAM" id="MobiDB-lite"/>
    </source>
</evidence>
<organism evidence="2 3">
    <name type="scientific">Mycobacterium shinjukuense</name>
    <dbReference type="NCBI Taxonomy" id="398694"/>
    <lineage>
        <taxon>Bacteria</taxon>
        <taxon>Bacillati</taxon>
        <taxon>Actinomycetota</taxon>
        <taxon>Actinomycetes</taxon>
        <taxon>Mycobacteriales</taxon>
        <taxon>Mycobacteriaceae</taxon>
        <taxon>Mycobacterium</taxon>
    </lineage>
</organism>
<dbReference type="EMBL" id="AP022575">
    <property type="protein sequence ID" value="BBX74201.1"/>
    <property type="molecule type" value="Genomic_DNA"/>
</dbReference>
<dbReference type="InterPro" id="IPR029060">
    <property type="entry name" value="PIN-like_dom_sf"/>
</dbReference>